<evidence type="ECO:0000259" key="2">
    <source>
        <dbReference type="PROSITE" id="PS50112"/>
    </source>
</evidence>
<dbReference type="PROSITE" id="PS50112">
    <property type="entry name" value="PAS"/>
    <property type="match status" value="1"/>
</dbReference>
<dbReference type="SMART" id="SM00091">
    <property type="entry name" value="PAS"/>
    <property type="match status" value="2"/>
</dbReference>
<keyword evidence="1" id="KW-1133">Transmembrane helix</keyword>
<dbReference type="InterPro" id="IPR035919">
    <property type="entry name" value="EAL_sf"/>
</dbReference>
<dbReference type="Gene3D" id="3.20.20.450">
    <property type="entry name" value="EAL domain"/>
    <property type="match status" value="1"/>
</dbReference>
<reference evidence="7" key="1">
    <citation type="journal article" date="2019" name="Int. J. Syst. Evol. Microbiol.">
        <title>The Global Catalogue of Microorganisms (GCM) 10K type strain sequencing project: providing services to taxonomists for standard genome sequencing and annotation.</title>
        <authorList>
            <consortium name="The Broad Institute Genomics Platform"/>
            <consortium name="The Broad Institute Genome Sequencing Center for Infectious Disease"/>
            <person name="Wu L."/>
            <person name="Ma J."/>
        </authorList>
    </citation>
    <scope>NUCLEOTIDE SEQUENCE [LARGE SCALE GENOMIC DNA]</scope>
    <source>
        <strain evidence="7">TISTR 1906</strain>
    </source>
</reference>
<dbReference type="PROSITE" id="PS50883">
    <property type="entry name" value="EAL"/>
    <property type="match status" value="1"/>
</dbReference>
<dbReference type="InterPro" id="IPR029787">
    <property type="entry name" value="Nucleotide_cyclase"/>
</dbReference>
<dbReference type="NCBIfam" id="TIGR00229">
    <property type="entry name" value="sensory_box"/>
    <property type="match status" value="1"/>
</dbReference>
<dbReference type="SUPFAM" id="SSF55073">
    <property type="entry name" value="Nucleotide cyclase"/>
    <property type="match status" value="1"/>
</dbReference>
<dbReference type="EMBL" id="JBHUMV010000003">
    <property type="protein sequence ID" value="MFD2754189.1"/>
    <property type="molecule type" value="Genomic_DNA"/>
</dbReference>
<comment type="caution">
    <text evidence="6">The sequence shown here is derived from an EMBL/GenBank/DDBJ whole genome shotgun (WGS) entry which is preliminary data.</text>
</comment>
<dbReference type="InterPro" id="IPR043128">
    <property type="entry name" value="Rev_trsase/Diguanyl_cyclase"/>
</dbReference>
<keyword evidence="1" id="KW-0812">Transmembrane</keyword>
<dbReference type="CDD" id="cd01948">
    <property type="entry name" value="EAL"/>
    <property type="match status" value="1"/>
</dbReference>
<dbReference type="InterPro" id="IPR000160">
    <property type="entry name" value="GGDEF_dom"/>
</dbReference>
<sequence>MSFLALGQPWMARFLWIAAVALAWAWGPGQALAGDLAASGAAGLIEKQVLVRERIGLLQWPVLTWLERALPYLLTALAASGLAVFAWSWRRWRRRSSFFARLRRSTRGWRESDARFQALYEQAALGVVQVDTASLRIMAVNQRYCAMSGYSAQELHQRKALDLSIPEDREHSAQLLHALVSGQIKAIHGEHSLLRKDGQTVWVEVNISVVGQRPRMLLALVQDISERKRLQQIQQQGHRQLRHLMQRLPVGLVMERNDGRFAYWNDEFLRIAGNPQAPDTHSQQWWSRVFANEAQRKRAMLRWEDAKARVRARAVTVHNGDAPPPDTYTIAAQELSFHGADGTRRTVSMSGVLLDDGCLMVLQDQSQRKAAEDEARRLAFYDPLTALPNRRLLMDRLQQALSSCQRRQHWGGVLLLDIDNFKAFNETMGLEHGDALLQELSQRLGHRMGAGVTVARQGGDDFVIVLDDLGADAVAAATYLEKQAQRVLALVREPLTVAGTPRQVTASLGLSLFGAEPVTASAKPLSAKEVLRRAEMAMYQAKNQGRNAAQFFDPTLQAALQERRSLEQEMRTGLAQRQFELFYQPQVEHGQVVGAEGLLRWRHPRRGFVSPGEFIALAEETGLIVELGEWVLHAACRQLAAWARHPRLAQLTLAINVSAKQFYRPEFVQQVLRALAEHGADPRLLKLELTESLLLSDVDNTIAKMAQLQVHGIGFSLDDFGTGYSSLAYLKRLPLNQLKIDRSFVHDVLTDPNDAAIARTIVALANSLGLRVMAEGVETQAQCQFLEVIGCFAWQGYLMSAPVPVAQFEELVLRGSTLALAAPARSHAQCSLAFPDPNAAQ</sequence>
<name>A0ABW5UNM0_9BURK</name>
<dbReference type="InterPro" id="IPR035965">
    <property type="entry name" value="PAS-like_dom_sf"/>
</dbReference>
<protein>
    <submittedName>
        <fullName evidence="6">Bifunctional diguanylate cyclase/phosphodiesterase</fullName>
    </submittedName>
</protein>
<dbReference type="InterPro" id="IPR000700">
    <property type="entry name" value="PAS-assoc_C"/>
</dbReference>
<dbReference type="SMART" id="SM00052">
    <property type="entry name" value="EAL"/>
    <property type="match status" value="1"/>
</dbReference>
<dbReference type="PROSITE" id="PS50113">
    <property type="entry name" value="PAC"/>
    <property type="match status" value="1"/>
</dbReference>
<dbReference type="Pfam" id="PF00989">
    <property type="entry name" value="PAS"/>
    <property type="match status" value="1"/>
</dbReference>
<dbReference type="Pfam" id="PF00563">
    <property type="entry name" value="EAL"/>
    <property type="match status" value="1"/>
</dbReference>
<dbReference type="SMART" id="SM00086">
    <property type="entry name" value="PAC"/>
    <property type="match status" value="2"/>
</dbReference>
<evidence type="ECO:0000313" key="7">
    <source>
        <dbReference type="Proteomes" id="UP001597463"/>
    </source>
</evidence>
<dbReference type="PROSITE" id="PS50887">
    <property type="entry name" value="GGDEF"/>
    <property type="match status" value="1"/>
</dbReference>
<dbReference type="InterPro" id="IPR013767">
    <property type="entry name" value="PAS_fold"/>
</dbReference>
<evidence type="ECO:0000313" key="6">
    <source>
        <dbReference type="EMBL" id="MFD2754189.1"/>
    </source>
</evidence>
<feature type="transmembrane region" description="Helical" evidence="1">
    <location>
        <begin position="69"/>
        <end position="89"/>
    </location>
</feature>
<keyword evidence="7" id="KW-1185">Reference proteome</keyword>
<gene>
    <name evidence="6" type="ORF">ACFSW6_08820</name>
</gene>
<feature type="domain" description="GGDEF" evidence="5">
    <location>
        <begin position="409"/>
        <end position="554"/>
    </location>
</feature>
<dbReference type="Gene3D" id="3.30.450.20">
    <property type="entry name" value="PAS domain"/>
    <property type="match status" value="2"/>
</dbReference>
<dbReference type="NCBIfam" id="TIGR00254">
    <property type="entry name" value="GGDEF"/>
    <property type="match status" value="1"/>
</dbReference>
<dbReference type="Pfam" id="PF13188">
    <property type="entry name" value="PAS_8"/>
    <property type="match status" value="1"/>
</dbReference>
<dbReference type="InterPro" id="IPR001610">
    <property type="entry name" value="PAC"/>
</dbReference>
<dbReference type="PANTHER" id="PTHR44757">
    <property type="entry name" value="DIGUANYLATE CYCLASE DGCP"/>
    <property type="match status" value="1"/>
</dbReference>
<dbReference type="CDD" id="cd00130">
    <property type="entry name" value="PAS"/>
    <property type="match status" value="1"/>
</dbReference>
<evidence type="ECO:0000259" key="4">
    <source>
        <dbReference type="PROSITE" id="PS50883"/>
    </source>
</evidence>
<dbReference type="Gene3D" id="3.30.70.270">
    <property type="match status" value="1"/>
</dbReference>
<evidence type="ECO:0000259" key="5">
    <source>
        <dbReference type="PROSITE" id="PS50887"/>
    </source>
</evidence>
<dbReference type="InterPro" id="IPR000014">
    <property type="entry name" value="PAS"/>
</dbReference>
<dbReference type="InterPro" id="IPR001633">
    <property type="entry name" value="EAL_dom"/>
</dbReference>
<evidence type="ECO:0000259" key="3">
    <source>
        <dbReference type="PROSITE" id="PS50113"/>
    </source>
</evidence>
<feature type="domain" description="PAS" evidence="2">
    <location>
        <begin position="112"/>
        <end position="183"/>
    </location>
</feature>
<feature type="domain" description="PAC" evidence="3">
    <location>
        <begin position="187"/>
        <end position="236"/>
    </location>
</feature>
<keyword evidence="1" id="KW-0472">Membrane</keyword>
<dbReference type="CDD" id="cd01949">
    <property type="entry name" value="GGDEF"/>
    <property type="match status" value="1"/>
</dbReference>
<dbReference type="Proteomes" id="UP001597463">
    <property type="component" value="Unassembled WGS sequence"/>
</dbReference>
<dbReference type="Pfam" id="PF00990">
    <property type="entry name" value="GGDEF"/>
    <property type="match status" value="1"/>
</dbReference>
<accession>A0ABW5UNM0</accession>
<dbReference type="SMART" id="SM00267">
    <property type="entry name" value="GGDEF"/>
    <property type="match status" value="1"/>
</dbReference>
<dbReference type="RefSeq" id="WP_066469737.1">
    <property type="nucleotide sequence ID" value="NZ_BCNT01000001.1"/>
</dbReference>
<dbReference type="PANTHER" id="PTHR44757:SF2">
    <property type="entry name" value="BIOFILM ARCHITECTURE MAINTENANCE PROTEIN MBAA"/>
    <property type="match status" value="1"/>
</dbReference>
<dbReference type="SUPFAM" id="SSF141868">
    <property type="entry name" value="EAL domain-like"/>
    <property type="match status" value="1"/>
</dbReference>
<organism evidence="6 7">
    <name type="scientific">Comamonas terrae</name>
    <dbReference type="NCBI Taxonomy" id="673548"/>
    <lineage>
        <taxon>Bacteria</taxon>
        <taxon>Pseudomonadati</taxon>
        <taxon>Pseudomonadota</taxon>
        <taxon>Betaproteobacteria</taxon>
        <taxon>Burkholderiales</taxon>
        <taxon>Comamonadaceae</taxon>
        <taxon>Comamonas</taxon>
    </lineage>
</organism>
<dbReference type="SUPFAM" id="SSF55785">
    <property type="entry name" value="PYP-like sensor domain (PAS domain)"/>
    <property type="match status" value="2"/>
</dbReference>
<proteinExistence type="predicted"/>
<evidence type="ECO:0000256" key="1">
    <source>
        <dbReference type="SAM" id="Phobius"/>
    </source>
</evidence>
<feature type="domain" description="EAL" evidence="4">
    <location>
        <begin position="563"/>
        <end position="816"/>
    </location>
</feature>
<dbReference type="InterPro" id="IPR052155">
    <property type="entry name" value="Biofilm_reg_signaling"/>
</dbReference>